<organism evidence="1 2">
    <name type="scientific">Trichonephila clavata</name>
    <name type="common">Joro spider</name>
    <name type="synonym">Nephila clavata</name>
    <dbReference type="NCBI Taxonomy" id="2740835"/>
    <lineage>
        <taxon>Eukaryota</taxon>
        <taxon>Metazoa</taxon>
        <taxon>Ecdysozoa</taxon>
        <taxon>Arthropoda</taxon>
        <taxon>Chelicerata</taxon>
        <taxon>Arachnida</taxon>
        <taxon>Araneae</taxon>
        <taxon>Araneomorphae</taxon>
        <taxon>Entelegynae</taxon>
        <taxon>Araneoidea</taxon>
        <taxon>Nephilidae</taxon>
        <taxon>Trichonephila</taxon>
    </lineage>
</organism>
<accession>A0A8X6KTZ9</accession>
<proteinExistence type="predicted"/>
<protein>
    <submittedName>
        <fullName evidence="1">Uncharacterized protein</fullName>
    </submittedName>
</protein>
<name>A0A8X6KTZ9_TRICU</name>
<gene>
    <name evidence="1" type="ORF">TNCT_94891</name>
</gene>
<dbReference type="AlphaFoldDB" id="A0A8X6KTZ9"/>
<evidence type="ECO:0000313" key="1">
    <source>
        <dbReference type="EMBL" id="GFQ82323.1"/>
    </source>
</evidence>
<dbReference type="Proteomes" id="UP000887116">
    <property type="component" value="Unassembled WGS sequence"/>
</dbReference>
<dbReference type="EMBL" id="BMAO01012567">
    <property type="protein sequence ID" value="GFQ82323.1"/>
    <property type="molecule type" value="Genomic_DNA"/>
</dbReference>
<keyword evidence="2" id="KW-1185">Reference proteome</keyword>
<sequence length="120" mass="14097">MEWESLWTVQSWTIVNERNRYGPWAKAIALPGASEVLESCKMEIIMSQEVRGWIFGRIFGFVQAESLRIQRFLQQMACSHEVVSFMRRYLDLLSGLQYLALLLSSWPSRWLIFAKLSVFM</sequence>
<evidence type="ECO:0000313" key="2">
    <source>
        <dbReference type="Proteomes" id="UP000887116"/>
    </source>
</evidence>
<comment type="caution">
    <text evidence="1">The sequence shown here is derived from an EMBL/GenBank/DDBJ whole genome shotgun (WGS) entry which is preliminary data.</text>
</comment>
<reference evidence="1" key="1">
    <citation type="submission" date="2020-07" db="EMBL/GenBank/DDBJ databases">
        <title>Multicomponent nature underlies the extraordinary mechanical properties of spider dragline silk.</title>
        <authorList>
            <person name="Kono N."/>
            <person name="Nakamura H."/>
            <person name="Mori M."/>
            <person name="Yoshida Y."/>
            <person name="Ohtoshi R."/>
            <person name="Malay A.D."/>
            <person name="Moran D.A.P."/>
            <person name="Tomita M."/>
            <person name="Numata K."/>
            <person name="Arakawa K."/>
        </authorList>
    </citation>
    <scope>NUCLEOTIDE SEQUENCE</scope>
</reference>